<sequence length="548" mass="61267">MARKVLINDWLSEFERVDKLTVSQLQSYAISVCNYPDLINDLFDALHDTAFHEQYLEKICDQLFKFYRSKEDRLRLFTLMFIPTLIGIHLTNCYNVDKKLYRCVDVLLLSIYNLEIVDEEGEILNRKFRLPSMVRPSIFHEPSSVSSQNSALTEHALLRLESGGGDQTLSSFGPHVEYDVINCGNRMIIMTVLLKVYNHYLSSVPKQSYLALCKMAIKVMRYGSNNCNTKLENSANAENSNFTNYSKFISRKCAKIPLSSEFLVQLLNSVYFCMFNGVENEGFEALEEIYNRAFVNLYADVLMMSMAIKNSLRVNPSGQPRDGPMGISVALSPTSTTFSSATSGVSKAAITNASFRTKKLPDDIPIVTNSSSHPHLTSINEENEEVNEKEKIPKPSSATSTKQASSGGILPVNKIPMLQLLKERKDKKKEANTTAKIIKVRSENGDLIHRSFTETGDANAGVESDTSGISEPKSDYGSENEMIPLNTYTSKKAFNGEEQNSNCSSNTSSNAMVVPLLSSNSESRLSSTSIHQEMNVKLNDEIVCETYK</sequence>
<evidence type="ECO:0000256" key="5">
    <source>
        <dbReference type="ARBA" id="ARBA00023136"/>
    </source>
</evidence>
<feature type="region of interest" description="Disordered" evidence="7">
    <location>
        <begin position="362"/>
        <end position="410"/>
    </location>
</feature>
<reference evidence="8 9" key="1">
    <citation type="journal article" date="2018" name="Gigascience">
        <title>Genomes of trombidid mites reveal novel predicted allergens and laterally-transferred genes associated with secondary metabolism.</title>
        <authorList>
            <person name="Dong X."/>
            <person name="Chaisiri K."/>
            <person name="Xia D."/>
            <person name="Armstrong S.D."/>
            <person name="Fang Y."/>
            <person name="Donnelly M.J."/>
            <person name="Kadowaki T."/>
            <person name="McGarry J.W."/>
            <person name="Darby A.C."/>
            <person name="Makepeace B.L."/>
        </authorList>
    </citation>
    <scope>NUCLEOTIDE SEQUENCE [LARGE SCALE GENOMIC DNA]</scope>
    <source>
        <strain evidence="8">UoL-WK</strain>
    </source>
</reference>
<organism evidence="8 9">
    <name type="scientific">Dinothrombium tinctorium</name>
    <dbReference type="NCBI Taxonomy" id="1965070"/>
    <lineage>
        <taxon>Eukaryota</taxon>
        <taxon>Metazoa</taxon>
        <taxon>Ecdysozoa</taxon>
        <taxon>Arthropoda</taxon>
        <taxon>Chelicerata</taxon>
        <taxon>Arachnida</taxon>
        <taxon>Acari</taxon>
        <taxon>Acariformes</taxon>
        <taxon>Trombidiformes</taxon>
        <taxon>Prostigmata</taxon>
        <taxon>Anystina</taxon>
        <taxon>Parasitengona</taxon>
        <taxon>Trombidioidea</taxon>
        <taxon>Trombidiidae</taxon>
        <taxon>Dinothrombium</taxon>
    </lineage>
</organism>
<dbReference type="Proteomes" id="UP000285301">
    <property type="component" value="Unassembled WGS sequence"/>
</dbReference>
<dbReference type="GO" id="GO:0072659">
    <property type="term" value="P:protein localization to plasma membrane"/>
    <property type="evidence" value="ECO:0007669"/>
    <property type="project" value="TreeGrafter"/>
</dbReference>
<dbReference type="STRING" id="1965070.A0A3S3PWX6"/>
<dbReference type="GO" id="GO:0046854">
    <property type="term" value="P:phosphatidylinositol phosphate biosynthetic process"/>
    <property type="evidence" value="ECO:0007669"/>
    <property type="project" value="TreeGrafter"/>
</dbReference>
<comment type="subcellular location">
    <subcellularLocation>
        <location evidence="1">Cell membrane</location>
    </subcellularLocation>
    <subcellularLocation>
        <location evidence="2">Cytoplasm</location>
        <location evidence="2">Cytosol</location>
    </subcellularLocation>
</comment>
<evidence type="ECO:0000313" key="8">
    <source>
        <dbReference type="EMBL" id="RWS09685.1"/>
    </source>
</evidence>
<evidence type="ECO:0000256" key="1">
    <source>
        <dbReference type="ARBA" id="ARBA00004236"/>
    </source>
</evidence>
<dbReference type="GO" id="GO:0005886">
    <property type="term" value="C:plasma membrane"/>
    <property type="evidence" value="ECO:0007669"/>
    <property type="project" value="UniProtKB-SubCell"/>
</dbReference>
<comment type="caution">
    <text evidence="8">The sequence shown here is derived from an EMBL/GenBank/DDBJ whole genome shotgun (WGS) entry which is preliminary data.</text>
</comment>
<accession>A0A3S3PWX6</accession>
<dbReference type="Pfam" id="PF09790">
    <property type="entry name" value="Hyccin"/>
    <property type="match status" value="1"/>
</dbReference>
<proteinExistence type="inferred from homology"/>
<evidence type="ECO:0000256" key="7">
    <source>
        <dbReference type="SAM" id="MobiDB-lite"/>
    </source>
</evidence>
<dbReference type="InterPro" id="IPR018619">
    <property type="entry name" value="Hyccin"/>
</dbReference>
<evidence type="ECO:0000256" key="2">
    <source>
        <dbReference type="ARBA" id="ARBA00004514"/>
    </source>
</evidence>
<dbReference type="PANTHER" id="PTHR31220">
    <property type="entry name" value="HYCCIN RELATED"/>
    <property type="match status" value="1"/>
</dbReference>
<comment type="similarity">
    <text evidence="6">Belongs to the Hyccin family.</text>
</comment>
<feature type="compositionally biased region" description="Polar residues" evidence="7">
    <location>
        <begin position="367"/>
        <end position="379"/>
    </location>
</feature>
<dbReference type="AlphaFoldDB" id="A0A3S3PWX6"/>
<keyword evidence="4" id="KW-0963">Cytoplasm</keyword>
<evidence type="ECO:0000256" key="6">
    <source>
        <dbReference type="ARBA" id="ARBA00034482"/>
    </source>
</evidence>
<keyword evidence="3" id="KW-1003">Cell membrane</keyword>
<dbReference type="GO" id="GO:0005829">
    <property type="term" value="C:cytosol"/>
    <property type="evidence" value="ECO:0007669"/>
    <property type="project" value="UniProtKB-SubCell"/>
</dbReference>
<keyword evidence="5" id="KW-0472">Membrane</keyword>
<evidence type="ECO:0000313" key="9">
    <source>
        <dbReference type="Proteomes" id="UP000285301"/>
    </source>
</evidence>
<protein>
    <submittedName>
        <fullName evidence="8">Hyccin-like isoform X2</fullName>
    </submittedName>
</protein>
<dbReference type="OrthoDB" id="18937at2759"/>
<name>A0A3S3PWX6_9ACAR</name>
<evidence type="ECO:0000256" key="3">
    <source>
        <dbReference type="ARBA" id="ARBA00022475"/>
    </source>
</evidence>
<gene>
    <name evidence="8" type="ORF">B4U79_03517</name>
</gene>
<feature type="region of interest" description="Disordered" evidence="7">
    <location>
        <begin position="457"/>
        <end position="481"/>
    </location>
</feature>
<evidence type="ECO:0000256" key="4">
    <source>
        <dbReference type="ARBA" id="ARBA00022490"/>
    </source>
</evidence>
<keyword evidence="9" id="KW-1185">Reference proteome</keyword>
<feature type="compositionally biased region" description="Polar residues" evidence="7">
    <location>
        <begin position="396"/>
        <end position="406"/>
    </location>
</feature>
<dbReference type="EMBL" id="NCKU01002388">
    <property type="protein sequence ID" value="RWS09685.1"/>
    <property type="molecule type" value="Genomic_DNA"/>
</dbReference>
<dbReference type="PANTHER" id="PTHR31220:SF1">
    <property type="entry name" value="GH21176P"/>
    <property type="match status" value="1"/>
</dbReference>